<name>A0A0X3TNA6_9RHOB</name>
<keyword evidence="4" id="KW-0697">Rotamase</keyword>
<comment type="similarity">
    <text evidence="2">Belongs to the PpiC/parvulin rotamase family.</text>
</comment>
<keyword evidence="4" id="KW-0413">Isomerase</keyword>
<reference evidence="7" key="1">
    <citation type="submission" date="2015-12" db="EMBL/GenBank/DDBJ databases">
        <authorList>
            <person name="Zhang G."/>
            <person name="Stingl U."/>
        </authorList>
    </citation>
    <scope>NUCLEOTIDE SEQUENCE [LARGE SCALE GENOMIC DNA]</scope>
    <source>
        <strain evidence="7">ZGT108</strain>
    </source>
</reference>
<evidence type="ECO:0000256" key="3">
    <source>
        <dbReference type="ARBA" id="ARBA00013194"/>
    </source>
</evidence>
<evidence type="ECO:0000256" key="2">
    <source>
        <dbReference type="ARBA" id="ARBA00007656"/>
    </source>
</evidence>
<dbReference type="EMBL" id="LQBP01000011">
    <property type="protein sequence ID" value="KUJ77255.1"/>
    <property type="molecule type" value="Genomic_DNA"/>
</dbReference>
<dbReference type="OrthoDB" id="196786at2"/>
<comment type="catalytic activity">
    <reaction evidence="1">
        <text>[protein]-peptidylproline (omega=180) = [protein]-peptidylproline (omega=0)</text>
        <dbReference type="Rhea" id="RHEA:16237"/>
        <dbReference type="Rhea" id="RHEA-COMP:10747"/>
        <dbReference type="Rhea" id="RHEA-COMP:10748"/>
        <dbReference type="ChEBI" id="CHEBI:83833"/>
        <dbReference type="ChEBI" id="CHEBI:83834"/>
        <dbReference type="EC" id="5.2.1.8"/>
    </reaction>
</comment>
<evidence type="ECO:0000256" key="4">
    <source>
        <dbReference type="ARBA" id="ARBA00023110"/>
    </source>
</evidence>
<keyword evidence="7" id="KW-1185">Reference proteome</keyword>
<evidence type="ECO:0000313" key="6">
    <source>
        <dbReference type="EMBL" id="KUJ77255.1"/>
    </source>
</evidence>
<dbReference type="Pfam" id="PF13145">
    <property type="entry name" value="Rotamase_2"/>
    <property type="match status" value="1"/>
</dbReference>
<organism evidence="6 7">
    <name type="scientific">Ruegeria profundi</name>
    <dbReference type="NCBI Taxonomy" id="1685378"/>
    <lineage>
        <taxon>Bacteria</taxon>
        <taxon>Pseudomonadati</taxon>
        <taxon>Pseudomonadota</taxon>
        <taxon>Alphaproteobacteria</taxon>
        <taxon>Rhodobacterales</taxon>
        <taxon>Roseobacteraceae</taxon>
        <taxon>Ruegeria</taxon>
    </lineage>
</organism>
<dbReference type="AlphaFoldDB" id="A0A0X3TNA6"/>
<dbReference type="InterPro" id="IPR000297">
    <property type="entry name" value="PPIase_PpiC"/>
</dbReference>
<evidence type="ECO:0000259" key="5">
    <source>
        <dbReference type="Pfam" id="PF13145"/>
    </source>
</evidence>
<comment type="caution">
    <text evidence="6">The sequence shown here is derived from an EMBL/GenBank/DDBJ whole genome shotgun (WGS) entry which is preliminary data.</text>
</comment>
<dbReference type="GO" id="GO:0003755">
    <property type="term" value="F:peptidyl-prolyl cis-trans isomerase activity"/>
    <property type="evidence" value="ECO:0007669"/>
    <property type="project" value="UniProtKB-KW"/>
</dbReference>
<dbReference type="STRING" id="1685378.AVO44_17895"/>
<dbReference type="RefSeq" id="WP_068340072.1">
    <property type="nucleotide sequence ID" value="NZ_LQBP01000011.1"/>
</dbReference>
<proteinExistence type="inferred from homology"/>
<feature type="domain" description="PpiC" evidence="5">
    <location>
        <begin position="115"/>
        <end position="238"/>
    </location>
</feature>
<dbReference type="InterPro" id="IPR050245">
    <property type="entry name" value="PrsA_foldase"/>
</dbReference>
<evidence type="ECO:0000256" key="1">
    <source>
        <dbReference type="ARBA" id="ARBA00000971"/>
    </source>
</evidence>
<dbReference type="PANTHER" id="PTHR47245:SF2">
    <property type="entry name" value="PEPTIDYL-PROLYL CIS-TRANS ISOMERASE HP_0175-RELATED"/>
    <property type="match status" value="1"/>
</dbReference>
<protein>
    <recommendedName>
        <fullName evidence="3">peptidylprolyl isomerase</fullName>
        <ecNumber evidence="3">5.2.1.8</ecNumber>
    </recommendedName>
</protein>
<dbReference type="PANTHER" id="PTHR47245">
    <property type="entry name" value="PEPTIDYLPROLYL ISOMERASE"/>
    <property type="match status" value="1"/>
</dbReference>
<sequence>MRILKEPLLHFILIGAAVFGWFSLVGQTGGTPERSETIVIDTGEVDLLAARFETTWKRAPRNDELQALIDARIREEVLVREARKLGLDRGDQIVRARLAQKMNFLFDGIASSVVPEDDALNTYLAENAARFTVPAQIAFDQIFLGAQPVSDEIDRAFSELQAGEDWSEIGLGSLMPSSLPLSASSAIDSTFGQGFSNTLFVLEPREWVGPIQSGYGQHLVRITETRPEVLPPLNEIREEVLAAWRRDTAQELAEAQYESLAAQYRIQTPDPQE</sequence>
<accession>A0A0X3TNA6</accession>
<evidence type="ECO:0000313" key="7">
    <source>
        <dbReference type="Proteomes" id="UP000053690"/>
    </source>
</evidence>
<dbReference type="EC" id="5.2.1.8" evidence="3"/>
<dbReference type="Proteomes" id="UP000053690">
    <property type="component" value="Unassembled WGS sequence"/>
</dbReference>
<gene>
    <name evidence="6" type="ORF">AVO44_17895</name>
</gene>